<dbReference type="EMBL" id="KL596692">
    <property type="protein sequence ID" value="KER28794.1"/>
    <property type="molecule type" value="Genomic_DNA"/>
</dbReference>
<protein>
    <submittedName>
        <fullName evidence="2">Uncharacterized protein</fullName>
    </submittedName>
</protein>
<proteinExistence type="predicted"/>
<dbReference type="OrthoDB" id="191995at2759"/>
<sequence>MEFTVDVEPWTVNVGPPAASGAYDCICSIKHHRTSAPDVFPSTLFRDGGEVLKGVCPRQLGRVGDSAHFQKRAHSECGNHRGIRLTPICWSTIASSPYGYRDLVGSDLSWSAFIPEIYQYSVVSSKKNLSAVAPFRCITAMPPQGSMRAGILSGCPSLDRDSREVEVGFESRTFWSVNSRSWAIAPYQESYQKELTEKGTQQLYSKQVSACACKSYNGSAPFEGDFLTLIQADWLCPSLKLGVLHNPRNGEVAQWLEREFTDRDVRGSNPTRSASRLPLPRLGQPDSIPALLLPSGSMAARHRKGGTAERVTSH</sequence>
<name>A0A075AGJ9_OPIVI</name>
<gene>
    <name evidence="2" type="ORF">T265_04482</name>
</gene>
<accession>A0A075AGJ9</accession>
<dbReference type="RefSeq" id="XP_009167495.1">
    <property type="nucleotide sequence ID" value="XM_009169231.1"/>
</dbReference>
<feature type="region of interest" description="Disordered" evidence="1">
    <location>
        <begin position="264"/>
        <end position="283"/>
    </location>
</feature>
<evidence type="ECO:0000256" key="1">
    <source>
        <dbReference type="SAM" id="MobiDB-lite"/>
    </source>
</evidence>
<feature type="region of interest" description="Disordered" evidence="1">
    <location>
        <begin position="288"/>
        <end position="314"/>
    </location>
</feature>
<evidence type="ECO:0000313" key="3">
    <source>
        <dbReference type="Proteomes" id="UP000054324"/>
    </source>
</evidence>
<dbReference type="AlphaFoldDB" id="A0A075AGJ9"/>
<dbReference type="CTD" id="20318664"/>
<evidence type="ECO:0000313" key="2">
    <source>
        <dbReference type="EMBL" id="KER28794.1"/>
    </source>
</evidence>
<dbReference type="GeneID" id="20318664"/>
<organism evidence="2 3">
    <name type="scientific">Opisthorchis viverrini</name>
    <name type="common">Southeast Asian liver fluke</name>
    <dbReference type="NCBI Taxonomy" id="6198"/>
    <lineage>
        <taxon>Eukaryota</taxon>
        <taxon>Metazoa</taxon>
        <taxon>Spiralia</taxon>
        <taxon>Lophotrochozoa</taxon>
        <taxon>Platyhelminthes</taxon>
        <taxon>Trematoda</taxon>
        <taxon>Digenea</taxon>
        <taxon>Opisthorchiida</taxon>
        <taxon>Opisthorchiata</taxon>
        <taxon>Opisthorchiidae</taxon>
        <taxon>Opisthorchis</taxon>
    </lineage>
</organism>
<dbReference type="Proteomes" id="UP000054324">
    <property type="component" value="Unassembled WGS sequence"/>
</dbReference>
<keyword evidence="3" id="KW-1185">Reference proteome</keyword>
<reference evidence="2 3" key="1">
    <citation type="submission" date="2013-11" db="EMBL/GenBank/DDBJ databases">
        <title>Opisthorchis viverrini - life in the bile duct.</title>
        <authorList>
            <person name="Young N.D."/>
            <person name="Nagarajan N."/>
            <person name="Lin S.J."/>
            <person name="Korhonen P.K."/>
            <person name="Jex A.R."/>
            <person name="Hall R.S."/>
            <person name="Safavi-Hemami H."/>
            <person name="Kaewkong W."/>
            <person name="Bertrand D."/>
            <person name="Gao S."/>
            <person name="Seet Q."/>
            <person name="Wongkham S."/>
            <person name="Teh B.T."/>
            <person name="Wongkham C."/>
            <person name="Intapan P.M."/>
            <person name="Maleewong W."/>
            <person name="Yang X."/>
            <person name="Hu M."/>
            <person name="Wang Z."/>
            <person name="Hofmann A."/>
            <person name="Sternberg P.W."/>
            <person name="Tan P."/>
            <person name="Wang J."/>
            <person name="Gasser R.B."/>
        </authorList>
    </citation>
    <scope>NUCLEOTIDE SEQUENCE [LARGE SCALE GENOMIC DNA]</scope>
</reference>
<dbReference type="KEGG" id="ovi:T265_04482"/>